<sequence length="228" mass="24210">MMATPPEPRSSSRGPPRAGSPRAQLWPARAPTEKEEPNTGAEDCGSSARAGLMCDAPAPQRSMAGVRAAAERRAYNRESTNPEVAETGEAEMPSFQEELPRPMSDIRAIAERRQRGFQASSLDSSGDRTPRSRTPTGGDRTPRSRTPTVITKPGALFGRYDVEGEDFSKSGTLPQPCTRTPTPQQSGGGGVYRPNHVYSGRSTPTGGGSLTAALGLKFGQLPPSRDGD</sequence>
<feature type="compositionally biased region" description="Low complexity" evidence="1">
    <location>
        <begin position="172"/>
        <end position="185"/>
    </location>
</feature>
<feature type="region of interest" description="Disordered" evidence="1">
    <location>
        <begin position="1"/>
        <end position="228"/>
    </location>
</feature>
<gene>
    <name evidence="2" type="ORF">PGLA2088_LOCUS35745</name>
</gene>
<proteinExistence type="predicted"/>
<evidence type="ECO:0000313" key="3">
    <source>
        <dbReference type="Proteomes" id="UP000626109"/>
    </source>
</evidence>
<dbReference type="AlphaFoldDB" id="A0A813KTD3"/>
<organism evidence="2 3">
    <name type="scientific">Polarella glacialis</name>
    <name type="common">Dinoflagellate</name>
    <dbReference type="NCBI Taxonomy" id="89957"/>
    <lineage>
        <taxon>Eukaryota</taxon>
        <taxon>Sar</taxon>
        <taxon>Alveolata</taxon>
        <taxon>Dinophyceae</taxon>
        <taxon>Suessiales</taxon>
        <taxon>Suessiaceae</taxon>
        <taxon>Polarella</taxon>
    </lineage>
</organism>
<protein>
    <submittedName>
        <fullName evidence="2">Uncharacterized protein</fullName>
    </submittedName>
</protein>
<name>A0A813KTD3_POLGL</name>
<dbReference type="EMBL" id="CAJNNW010031932">
    <property type="protein sequence ID" value="CAE8710021.1"/>
    <property type="molecule type" value="Genomic_DNA"/>
</dbReference>
<dbReference type="Proteomes" id="UP000626109">
    <property type="component" value="Unassembled WGS sequence"/>
</dbReference>
<accession>A0A813KTD3</accession>
<reference evidence="2" key="1">
    <citation type="submission" date="2021-02" db="EMBL/GenBank/DDBJ databases">
        <authorList>
            <person name="Dougan E. K."/>
            <person name="Rhodes N."/>
            <person name="Thang M."/>
            <person name="Chan C."/>
        </authorList>
    </citation>
    <scope>NUCLEOTIDE SEQUENCE</scope>
</reference>
<comment type="caution">
    <text evidence="2">The sequence shown here is derived from an EMBL/GenBank/DDBJ whole genome shotgun (WGS) entry which is preliminary data.</text>
</comment>
<feature type="compositionally biased region" description="Low complexity" evidence="1">
    <location>
        <begin position="9"/>
        <end position="23"/>
    </location>
</feature>
<evidence type="ECO:0000256" key="1">
    <source>
        <dbReference type="SAM" id="MobiDB-lite"/>
    </source>
</evidence>
<evidence type="ECO:0000313" key="2">
    <source>
        <dbReference type="EMBL" id="CAE8710021.1"/>
    </source>
</evidence>